<dbReference type="PROSITE" id="PS00379">
    <property type="entry name" value="CDP_ALCOHOL_P_TRANSF"/>
    <property type="match status" value="1"/>
</dbReference>
<evidence type="ECO:0000256" key="7">
    <source>
        <dbReference type="ARBA" id="ARBA00023098"/>
    </source>
</evidence>
<comment type="similarity">
    <text evidence="2 11">Belongs to the CDP-alcohol phosphatidyltransferase class-I family.</text>
</comment>
<feature type="transmembrane region" description="Helical" evidence="13">
    <location>
        <begin position="90"/>
        <end position="122"/>
    </location>
</feature>
<dbReference type="Pfam" id="PF01066">
    <property type="entry name" value="CDP-OH_P_transf"/>
    <property type="match status" value="1"/>
</dbReference>
<dbReference type="RefSeq" id="WP_101851788.1">
    <property type="nucleotide sequence ID" value="NZ_JARVWU010000009.1"/>
</dbReference>
<dbReference type="UniPathway" id="UPA00085"/>
<name>A0A2N4T1L9_9MICC</name>
<protein>
    <recommendedName>
        <fullName evidence="16">CDP-diacylglycerol--glycerol-3-phosphate 3-phosphatidyltransferase</fullName>
    </recommendedName>
</protein>
<reference evidence="14 15" key="1">
    <citation type="submission" date="2015-12" db="EMBL/GenBank/DDBJ databases">
        <authorList>
            <person name="Shamseldin A."/>
            <person name="Moawad H."/>
            <person name="Abd El-Rahim W.M."/>
            <person name="Sadowsky M.J."/>
        </authorList>
    </citation>
    <scope>NUCLEOTIDE SEQUENCE [LARGE SCALE GENOMIC DNA]</scope>
    <source>
        <strain evidence="14 15">S43</strain>
    </source>
</reference>
<keyword evidence="8 13" id="KW-0472">Membrane</keyword>
<evidence type="ECO:0000256" key="13">
    <source>
        <dbReference type="SAM" id="Phobius"/>
    </source>
</evidence>
<feature type="transmembrane region" description="Helical" evidence="13">
    <location>
        <begin position="143"/>
        <end position="161"/>
    </location>
</feature>
<evidence type="ECO:0000256" key="12">
    <source>
        <dbReference type="SAM" id="MobiDB-lite"/>
    </source>
</evidence>
<feature type="transmembrane region" description="Helical" evidence="13">
    <location>
        <begin position="167"/>
        <end position="184"/>
    </location>
</feature>
<dbReference type="GO" id="GO:0016020">
    <property type="term" value="C:membrane"/>
    <property type="evidence" value="ECO:0007669"/>
    <property type="project" value="UniProtKB-SubCell"/>
</dbReference>
<dbReference type="PANTHER" id="PTHR14269">
    <property type="entry name" value="CDP-DIACYLGLYCEROL--GLYCEROL-3-PHOSPHATE 3-PHOSPHATIDYLTRANSFERASE-RELATED"/>
    <property type="match status" value="1"/>
</dbReference>
<gene>
    <name evidence="14" type="ORF">AUQ48_07620</name>
</gene>
<evidence type="ECO:0000256" key="6">
    <source>
        <dbReference type="ARBA" id="ARBA00022989"/>
    </source>
</evidence>
<sequence>MQDQHTAEPAPPYYHRWLTVPNVVSVLRFSLIVPAVLAVLRIHEHPVAALVLVASFSLTDWVDGVLARALDQRSRVGEVMDPIADRLGTVAIAVAASVVGLFPWWVLVVVVGVDLVVGAVALRHRSLGVLRVTRAGKVKTATLMVGSVLILAGPAWGSTAVTEAGRVLVQVAAVLHLVAGVQYVRQAAGRQDPPAPRDGRGRVRRPGSS</sequence>
<keyword evidence="5 13" id="KW-0812">Transmembrane</keyword>
<feature type="transmembrane region" description="Helical" evidence="13">
    <location>
        <begin position="20"/>
        <end position="40"/>
    </location>
</feature>
<evidence type="ECO:0000256" key="10">
    <source>
        <dbReference type="ARBA" id="ARBA00023264"/>
    </source>
</evidence>
<evidence type="ECO:0000256" key="8">
    <source>
        <dbReference type="ARBA" id="ARBA00023136"/>
    </source>
</evidence>
<dbReference type="PIRSF" id="PIRSF000847">
    <property type="entry name" value="Phos_ph_gly_syn"/>
    <property type="match status" value="1"/>
</dbReference>
<dbReference type="InterPro" id="IPR043130">
    <property type="entry name" value="CDP-OH_PTrfase_TM_dom"/>
</dbReference>
<keyword evidence="6 13" id="KW-1133">Transmembrane helix</keyword>
<evidence type="ECO:0000256" key="5">
    <source>
        <dbReference type="ARBA" id="ARBA00022692"/>
    </source>
</evidence>
<keyword evidence="4 11" id="KW-0808">Transferase</keyword>
<comment type="caution">
    <text evidence="14">The sequence shown here is derived from an EMBL/GenBank/DDBJ whole genome shotgun (WGS) entry which is preliminary data.</text>
</comment>
<evidence type="ECO:0000256" key="3">
    <source>
        <dbReference type="ARBA" id="ARBA00022516"/>
    </source>
</evidence>
<keyword evidence="7" id="KW-0443">Lipid metabolism</keyword>
<dbReference type="PANTHER" id="PTHR14269:SF62">
    <property type="entry name" value="CDP-DIACYLGLYCEROL--GLYCEROL-3-PHOSPHATE 3-PHOSPHATIDYLTRANSFERASE 1, CHLOROPLASTIC"/>
    <property type="match status" value="1"/>
</dbReference>
<evidence type="ECO:0000256" key="4">
    <source>
        <dbReference type="ARBA" id="ARBA00022679"/>
    </source>
</evidence>
<accession>A0A2N4T1L9</accession>
<proteinExistence type="inferred from homology"/>
<dbReference type="InterPro" id="IPR048254">
    <property type="entry name" value="CDP_ALCOHOL_P_TRANSF_CS"/>
</dbReference>
<dbReference type="Proteomes" id="UP000234632">
    <property type="component" value="Unassembled WGS sequence"/>
</dbReference>
<dbReference type="InterPro" id="IPR004570">
    <property type="entry name" value="Phosphatidylglycerol_P_synth"/>
</dbReference>
<evidence type="ECO:0008006" key="16">
    <source>
        <dbReference type="Google" id="ProtNLM"/>
    </source>
</evidence>
<evidence type="ECO:0000256" key="9">
    <source>
        <dbReference type="ARBA" id="ARBA00023209"/>
    </source>
</evidence>
<keyword evidence="9" id="KW-0594">Phospholipid biosynthesis</keyword>
<evidence type="ECO:0000313" key="15">
    <source>
        <dbReference type="Proteomes" id="UP000234632"/>
    </source>
</evidence>
<dbReference type="EMBL" id="LOMZ01000001">
    <property type="protein sequence ID" value="PLC12129.1"/>
    <property type="molecule type" value="Genomic_DNA"/>
</dbReference>
<dbReference type="GO" id="GO:0046474">
    <property type="term" value="P:glycerophospholipid biosynthetic process"/>
    <property type="evidence" value="ECO:0007669"/>
    <property type="project" value="TreeGrafter"/>
</dbReference>
<dbReference type="InterPro" id="IPR000462">
    <property type="entry name" value="CDP-OH_P_trans"/>
</dbReference>
<dbReference type="InterPro" id="IPR050324">
    <property type="entry name" value="CDP-alcohol_PTase-I"/>
</dbReference>
<organism evidence="14 15">
    <name type="scientific">Kocuria flava</name>
    <dbReference type="NCBI Taxonomy" id="446860"/>
    <lineage>
        <taxon>Bacteria</taxon>
        <taxon>Bacillati</taxon>
        <taxon>Actinomycetota</taxon>
        <taxon>Actinomycetes</taxon>
        <taxon>Micrococcales</taxon>
        <taxon>Micrococcaceae</taxon>
        <taxon>Kocuria</taxon>
    </lineage>
</organism>
<evidence type="ECO:0000313" key="14">
    <source>
        <dbReference type="EMBL" id="PLC12129.1"/>
    </source>
</evidence>
<feature type="region of interest" description="Disordered" evidence="12">
    <location>
        <begin position="188"/>
        <end position="209"/>
    </location>
</feature>
<evidence type="ECO:0000256" key="2">
    <source>
        <dbReference type="ARBA" id="ARBA00010441"/>
    </source>
</evidence>
<dbReference type="GO" id="GO:0008444">
    <property type="term" value="F:CDP-diacylglycerol-glycerol-3-phosphate 3-phosphatidyltransferase activity"/>
    <property type="evidence" value="ECO:0007669"/>
    <property type="project" value="InterPro"/>
</dbReference>
<evidence type="ECO:0000256" key="1">
    <source>
        <dbReference type="ARBA" id="ARBA00004141"/>
    </source>
</evidence>
<dbReference type="AlphaFoldDB" id="A0A2N4T1L9"/>
<comment type="subcellular location">
    <subcellularLocation>
        <location evidence="1">Membrane</location>
        <topology evidence="1">Multi-pass membrane protein</topology>
    </subcellularLocation>
</comment>
<dbReference type="Gene3D" id="1.20.120.1760">
    <property type="match status" value="1"/>
</dbReference>
<keyword evidence="10" id="KW-1208">Phospholipid metabolism</keyword>
<evidence type="ECO:0000256" key="11">
    <source>
        <dbReference type="RuleBase" id="RU003750"/>
    </source>
</evidence>
<keyword evidence="3" id="KW-0444">Lipid biosynthesis</keyword>